<reference evidence="5" key="1">
    <citation type="submission" date="2016-10" db="EMBL/GenBank/DDBJ databases">
        <authorList>
            <person name="Cai Z."/>
        </authorList>
    </citation>
    <scope>NUCLEOTIDE SEQUENCE [LARGE SCALE GENOMIC DNA]</scope>
    <source>
        <strain evidence="5">DSM 25227</strain>
    </source>
</reference>
<gene>
    <name evidence="4" type="ORF">BCF38_10627</name>
    <name evidence="5" type="ORF">SAMN05421539_10627</name>
</gene>
<evidence type="ECO:0000256" key="2">
    <source>
        <dbReference type="SAM" id="MobiDB-lite"/>
    </source>
</evidence>
<dbReference type="Pfam" id="PF01312">
    <property type="entry name" value="Bac_export_2"/>
    <property type="match status" value="1"/>
</dbReference>
<name>A0A2Y9ASQ7_9RHOB</name>
<keyword evidence="5" id="KW-0966">Cell projection</keyword>
<keyword evidence="3" id="KW-0812">Transmembrane</keyword>
<dbReference type="GO" id="GO:0009306">
    <property type="term" value="P:protein secretion"/>
    <property type="evidence" value="ECO:0007669"/>
    <property type="project" value="InterPro"/>
</dbReference>
<keyword evidence="5" id="KW-0282">Flagellum</keyword>
<dbReference type="AlphaFoldDB" id="A0A2Y9ASQ7"/>
<dbReference type="EMBL" id="QGDJ01000006">
    <property type="protein sequence ID" value="PWJ17417.1"/>
    <property type="molecule type" value="Genomic_DNA"/>
</dbReference>
<comment type="similarity">
    <text evidence="1">Belongs to the type III secretion exporter family.</text>
</comment>
<feature type="transmembrane region" description="Helical" evidence="3">
    <location>
        <begin position="187"/>
        <end position="213"/>
    </location>
</feature>
<dbReference type="InterPro" id="IPR006135">
    <property type="entry name" value="T3SS_substrate_exporter"/>
</dbReference>
<dbReference type="Gene3D" id="3.40.1690.10">
    <property type="entry name" value="secretion proteins EscU"/>
    <property type="match status" value="1"/>
</dbReference>
<evidence type="ECO:0000256" key="3">
    <source>
        <dbReference type="SAM" id="Phobius"/>
    </source>
</evidence>
<evidence type="ECO:0000313" key="5">
    <source>
        <dbReference type="EMBL" id="SSA47480.1"/>
    </source>
</evidence>
<dbReference type="InterPro" id="IPR029025">
    <property type="entry name" value="T3SS_substrate_exporter_C"/>
</dbReference>
<evidence type="ECO:0000256" key="1">
    <source>
        <dbReference type="ARBA" id="ARBA00010690"/>
    </source>
</evidence>
<dbReference type="Proteomes" id="UP000245839">
    <property type="component" value="Unassembled WGS sequence"/>
</dbReference>
<evidence type="ECO:0000313" key="6">
    <source>
        <dbReference type="Proteomes" id="UP000245839"/>
    </source>
</evidence>
<feature type="transmembrane region" description="Helical" evidence="3">
    <location>
        <begin position="140"/>
        <end position="167"/>
    </location>
</feature>
<keyword evidence="6" id="KW-1185">Reference proteome</keyword>
<protein>
    <submittedName>
        <fullName evidence="5">Flagellar biosynthetic protein FlhB</fullName>
    </submittedName>
</protein>
<dbReference type="Proteomes" id="UP000251571">
    <property type="component" value="Unassembled WGS sequence"/>
</dbReference>
<dbReference type="Gene3D" id="6.10.250.2080">
    <property type="match status" value="1"/>
</dbReference>
<dbReference type="PRINTS" id="PR00950">
    <property type="entry name" value="TYPE3IMSPROT"/>
</dbReference>
<organism evidence="5 7">
    <name type="scientific">Jannaschia seohaensis</name>
    <dbReference type="NCBI Taxonomy" id="475081"/>
    <lineage>
        <taxon>Bacteria</taxon>
        <taxon>Pseudomonadati</taxon>
        <taxon>Pseudomonadota</taxon>
        <taxon>Alphaproteobacteria</taxon>
        <taxon>Rhodobacterales</taxon>
        <taxon>Roseobacteraceae</taxon>
        <taxon>Jannaschia</taxon>
    </lineage>
</organism>
<sequence>MSGADDGAERSHEPTPQKLREARKKGEIVKSQDVGVAASYLGALLTLAVASGAVAQSMLDLGGTLLEGADRWSRPLAEGGAGASGAVLAEALRLCVWLVAPAALLVLASLIAQQAFVVAPSKLAPKLSRISPLANAKNKFGANGLFEFGKSALKMTIYSGLLVWFLAKHADQIVSAAALDPRKVAGLIPSLTGAFLIAVMIVSATIAVIDYAWQRHSHLAKNRMTRQEVLDEMKQSEGDPHLKARRQERARELATNKMLKDVPDAAVIVVNPTHYAVALKWSPTDPTPPVVVAKGVDEIAARIREIAAAHDIPIHRDPATARALHAGVKLGDPIDRVHFAAVAAAIRFAQEMREKARGRG</sequence>
<feature type="transmembrane region" description="Helical" evidence="3">
    <location>
        <begin position="96"/>
        <end position="119"/>
    </location>
</feature>
<proteinExistence type="inferred from homology"/>
<dbReference type="SUPFAM" id="SSF160544">
    <property type="entry name" value="EscU C-terminal domain-like"/>
    <property type="match status" value="1"/>
</dbReference>
<feature type="compositionally biased region" description="Basic and acidic residues" evidence="2">
    <location>
        <begin position="7"/>
        <end position="25"/>
    </location>
</feature>
<dbReference type="PANTHER" id="PTHR30531:SF14">
    <property type="entry name" value="SURFACE PRESENTATION OF ANTIGENS PROTEIN SPAS"/>
    <property type="match status" value="1"/>
</dbReference>
<accession>A0A2Y9ASQ7</accession>
<dbReference type="GO" id="GO:0005886">
    <property type="term" value="C:plasma membrane"/>
    <property type="evidence" value="ECO:0007669"/>
    <property type="project" value="TreeGrafter"/>
</dbReference>
<keyword evidence="3" id="KW-1133">Transmembrane helix</keyword>
<dbReference type="OrthoDB" id="9807950at2"/>
<keyword evidence="3" id="KW-0472">Membrane</keyword>
<evidence type="ECO:0000313" key="4">
    <source>
        <dbReference type="EMBL" id="PWJ17417.1"/>
    </source>
</evidence>
<keyword evidence="5" id="KW-0969">Cilium</keyword>
<dbReference type="RefSeq" id="WP_109564854.1">
    <property type="nucleotide sequence ID" value="NZ_QGDJ01000006.1"/>
</dbReference>
<reference evidence="4 6" key="3">
    <citation type="submission" date="2018-03" db="EMBL/GenBank/DDBJ databases">
        <title>Genomic Encyclopedia of Archaeal and Bacterial Type Strains, Phase II (KMG-II): from individual species to whole genera.</title>
        <authorList>
            <person name="Goeker M."/>
        </authorList>
    </citation>
    <scope>NUCLEOTIDE SEQUENCE [LARGE SCALE GENOMIC DNA]</scope>
    <source>
        <strain evidence="4 6">DSM 25227</strain>
    </source>
</reference>
<feature type="transmembrane region" description="Helical" evidence="3">
    <location>
        <begin position="34"/>
        <end position="55"/>
    </location>
</feature>
<reference evidence="7" key="2">
    <citation type="submission" date="2016-10" db="EMBL/GenBank/DDBJ databases">
        <authorList>
            <person name="Varghese N."/>
            <person name="Submissions S."/>
        </authorList>
    </citation>
    <scope>NUCLEOTIDE SEQUENCE [LARGE SCALE GENOMIC DNA]</scope>
    <source>
        <strain evidence="7">DSM 25227</strain>
    </source>
</reference>
<dbReference type="EMBL" id="UETC01000006">
    <property type="protein sequence ID" value="SSA47480.1"/>
    <property type="molecule type" value="Genomic_DNA"/>
</dbReference>
<feature type="region of interest" description="Disordered" evidence="2">
    <location>
        <begin position="1"/>
        <end position="25"/>
    </location>
</feature>
<dbReference type="PANTHER" id="PTHR30531">
    <property type="entry name" value="FLAGELLAR BIOSYNTHETIC PROTEIN FLHB"/>
    <property type="match status" value="1"/>
</dbReference>
<evidence type="ECO:0000313" key="7">
    <source>
        <dbReference type="Proteomes" id="UP000251571"/>
    </source>
</evidence>